<feature type="region of interest" description="Disordered" evidence="4">
    <location>
        <begin position="1"/>
        <end position="59"/>
    </location>
</feature>
<dbReference type="GO" id="GO:0006508">
    <property type="term" value="P:proteolysis"/>
    <property type="evidence" value="ECO:0007669"/>
    <property type="project" value="UniProtKB-KW"/>
</dbReference>
<protein>
    <recommendedName>
        <fullName evidence="5">Ubiquitin-like protease family profile domain-containing protein</fullName>
    </recommendedName>
</protein>
<dbReference type="PANTHER" id="PTHR31470">
    <property type="entry name" value="CYSTEINE PROTEINASES SUPERFAMILY PROTEIN-RELATED-RELATED"/>
    <property type="match status" value="1"/>
</dbReference>
<evidence type="ECO:0000256" key="1">
    <source>
        <dbReference type="ARBA" id="ARBA00005234"/>
    </source>
</evidence>
<dbReference type="PROSITE" id="PS50600">
    <property type="entry name" value="ULP_PROTEASE"/>
    <property type="match status" value="1"/>
</dbReference>
<evidence type="ECO:0000256" key="4">
    <source>
        <dbReference type="SAM" id="MobiDB-lite"/>
    </source>
</evidence>
<dbReference type="Proteomes" id="UP000224567">
    <property type="component" value="Unassembled WGS sequence"/>
</dbReference>
<gene>
    <name evidence="6" type="ORF">CQW23_02624</name>
</gene>
<comment type="similarity">
    <text evidence="1">Belongs to the peptidase C48 family.</text>
</comment>
<proteinExistence type="inferred from homology"/>
<dbReference type="InterPro" id="IPR038765">
    <property type="entry name" value="Papain-like_cys_pep_sf"/>
</dbReference>
<evidence type="ECO:0000313" key="7">
    <source>
        <dbReference type="Proteomes" id="UP000224567"/>
    </source>
</evidence>
<keyword evidence="3" id="KW-0378">Hydrolase</keyword>
<evidence type="ECO:0000256" key="3">
    <source>
        <dbReference type="ARBA" id="ARBA00022801"/>
    </source>
</evidence>
<dbReference type="PANTHER" id="PTHR31470:SF46">
    <property type="entry name" value="ULP1 PROTEASE FAMILY, C-TERMINAL CATALYTIC DOMAIN CONTAINING PROTEIN"/>
    <property type="match status" value="1"/>
</dbReference>
<evidence type="ECO:0000313" key="6">
    <source>
        <dbReference type="EMBL" id="PHT60261.1"/>
    </source>
</evidence>
<feature type="compositionally biased region" description="Polar residues" evidence="4">
    <location>
        <begin position="10"/>
        <end position="19"/>
    </location>
</feature>
<accession>A0A2G2XSB6</accession>
<organism evidence="6 7">
    <name type="scientific">Capsicum baccatum</name>
    <name type="common">Peruvian pepper</name>
    <dbReference type="NCBI Taxonomy" id="33114"/>
    <lineage>
        <taxon>Eukaryota</taxon>
        <taxon>Viridiplantae</taxon>
        <taxon>Streptophyta</taxon>
        <taxon>Embryophyta</taxon>
        <taxon>Tracheophyta</taxon>
        <taxon>Spermatophyta</taxon>
        <taxon>Magnoliopsida</taxon>
        <taxon>eudicotyledons</taxon>
        <taxon>Gunneridae</taxon>
        <taxon>Pentapetalae</taxon>
        <taxon>asterids</taxon>
        <taxon>lamiids</taxon>
        <taxon>Solanales</taxon>
        <taxon>Solanaceae</taxon>
        <taxon>Solanoideae</taxon>
        <taxon>Capsiceae</taxon>
        <taxon>Capsicum</taxon>
    </lineage>
</organism>
<dbReference type="Pfam" id="PF02902">
    <property type="entry name" value="Peptidase_C48"/>
    <property type="match status" value="1"/>
</dbReference>
<reference evidence="6 7" key="1">
    <citation type="journal article" date="2017" name="Genome Biol.">
        <title>New reference genome sequences of hot pepper reveal the massive evolution of plant disease-resistance genes by retroduplication.</title>
        <authorList>
            <person name="Kim S."/>
            <person name="Park J."/>
            <person name="Yeom S.I."/>
            <person name="Kim Y.M."/>
            <person name="Seo E."/>
            <person name="Kim K.T."/>
            <person name="Kim M.S."/>
            <person name="Lee J.M."/>
            <person name="Cheong K."/>
            <person name="Shin H.S."/>
            <person name="Kim S.B."/>
            <person name="Han K."/>
            <person name="Lee J."/>
            <person name="Park M."/>
            <person name="Lee H.A."/>
            <person name="Lee H.Y."/>
            <person name="Lee Y."/>
            <person name="Oh S."/>
            <person name="Lee J.H."/>
            <person name="Choi E."/>
            <person name="Choi E."/>
            <person name="Lee S.E."/>
            <person name="Jeon J."/>
            <person name="Kim H."/>
            <person name="Choi G."/>
            <person name="Song H."/>
            <person name="Lee J."/>
            <person name="Lee S.C."/>
            <person name="Kwon J.K."/>
            <person name="Lee H.Y."/>
            <person name="Koo N."/>
            <person name="Hong Y."/>
            <person name="Kim R.W."/>
            <person name="Kang W.H."/>
            <person name="Huh J.H."/>
            <person name="Kang B.C."/>
            <person name="Yang T.J."/>
            <person name="Lee Y.H."/>
            <person name="Bennetzen J.L."/>
            <person name="Choi D."/>
        </authorList>
    </citation>
    <scope>NUCLEOTIDE SEQUENCE [LARGE SCALE GENOMIC DNA]</scope>
    <source>
        <strain evidence="7">cv. PBC81</strain>
    </source>
</reference>
<reference evidence="7" key="2">
    <citation type="journal article" date="2017" name="J. Anim. Genet.">
        <title>Multiple reference genome sequences of hot pepper reveal the massive evolution of plant disease resistance genes by retroduplication.</title>
        <authorList>
            <person name="Kim S."/>
            <person name="Park J."/>
            <person name="Yeom S.-I."/>
            <person name="Kim Y.-M."/>
            <person name="Seo E."/>
            <person name="Kim K.-T."/>
            <person name="Kim M.-S."/>
            <person name="Lee J.M."/>
            <person name="Cheong K."/>
            <person name="Shin H.-S."/>
            <person name="Kim S.-B."/>
            <person name="Han K."/>
            <person name="Lee J."/>
            <person name="Park M."/>
            <person name="Lee H.-A."/>
            <person name="Lee H.-Y."/>
            <person name="Lee Y."/>
            <person name="Oh S."/>
            <person name="Lee J.H."/>
            <person name="Choi E."/>
            <person name="Choi E."/>
            <person name="Lee S.E."/>
            <person name="Jeon J."/>
            <person name="Kim H."/>
            <person name="Choi G."/>
            <person name="Song H."/>
            <person name="Lee J."/>
            <person name="Lee S.-C."/>
            <person name="Kwon J.-K."/>
            <person name="Lee H.-Y."/>
            <person name="Koo N."/>
            <person name="Hong Y."/>
            <person name="Kim R.W."/>
            <person name="Kang W.-H."/>
            <person name="Huh J.H."/>
            <person name="Kang B.-C."/>
            <person name="Yang T.-J."/>
            <person name="Lee Y.-H."/>
            <person name="Bennetzen J.L."/>
            <person name="Choi D."/>
        </authorList>
    </citation>
    <scope>NUCLEOTIDE SEQUENCE [LARGE SCALE GENOMIC DNA]</scope>
    <source>
        <strain evidence="7">cv. PBC81</strain>
    </source>
</reference>
<name>A0A2G2XSB6_CAPBA</name>
<dbReference type="AlphaFoldDB" id="A0A2G2XSB6"/>
<feature type="domain" description="Ubiquitin-like protease family profile" evidence="5">
    <location>
        <begin position="211"/>
        <end position="386"/>
    </location>
</feature>
<comment type="caution">
    <text evidence="6">The sequence shown here is derived from an EMBL/GenBank/DDBJ whole genome shotgun (WGS) entry which is preliminary data.</text>
</comment>
<evidence type="ECO:0000259" key="5">
    <source>
        <dbReference type="PROSITE" id="PS50600"/>
    </source>
</evidence>
<dbReference type="InterPro" id="IPR003653">
    <property type="entry name" value="Peptidase_C48_C"/>
</dbReference>
<evidence type="ECO:0000256" key="2">
    <source>
        <dbReference type="ARBA" id="ARBA00022670"/>
    </source>
</evidence>
<sequence length="410" mass="46754">MAPKRKEIESSPSKGTSAATRLHPPLYKFSLQALSQSGAEDNEHGEEKSLKRDDPNVNSPFSEELVKTFSINRYPVRMQCDGATDLTGDLVVKSVMGKSFEAFRKILREQKLDSYFRENCFGYTYSDPKKKAPCTPKKGKEKSSDHDELVSNVGPSFKNKNLIEALKVEATAEEHNITVDNPSTAFKDKEKLEPVSLGEWKNYLFEGFKILDGALKKLTQLINDYSKWITDGLLKHHVGRYCQQQQEISQNEECLIKIIKGFSILAGLPWHLTDEVYIPINYGDEFHWVLAVVLLKERHIQVYDSMLRRRCSGPSSEIQKLAKILPTYLDMSDFWDQKVCTDWSTIKAYRDKMVNPFNVQYVDRIDQHTIGSLDCGPIVAAYTEYLSDGLQVPNDGFDTGLLRKRYATLL</sequence>
<dbReference type="EMBL" id="MLFT02000001">
    <property type="protein sequence ID" value="PHT60261.1"/>
    <property type="molecule type" value="Genomic_DNA"/>
</dbReference>
<dbReference type="GO" id="GO:0008234">
    <property type="term" value="F:cysteine-type peptidase activity"/>
    <property type="evidence" value="ECO:0007669"/>
    <property type="project" value="InterPro"/>
</dbReference>
<dbReference type="OrthoDB" id="1930729at2759"/>
<dbReference type="SUPFAM" id="SSF54001">
    <property type="entry name" value="Cysteine proteinases"/>
    <property type="match status" value="1"/>
</dbReference>
<keyword evidence="2" id="KW-0645">Protease</keyword>
<feature type="compositionally biased region" description="Basic and acidic residues" evidence="4">
    <location>
        <begin position="41"/>
        <end position="55"/>
    </location>
</feature>
<feature type="region of interest" description="Disordered" evidence="4">
    <location>
        <begin position="130"/>
        <end position="150"/>
    </location>
</feature>
<dbReference type="Gene3D" id="3.40.395.10">
    <property type="entry name" value="Adenoviral Proteinase, Chain A"/>
    <property type="match status" value="1"/>
</dbReference>
<keyword evidence="7" id="KW-1185">Reference proteome</keyword>